<gene>
    <name evidence="1" type="ORF">B0T14DRAFT_498817</name>
</gene>
<proteinExistence type="predicted"/>
<dbReference type="AlphaFoldDB" id="A0AA39WDA5"/>
<dbReference type="Proteomes" id="UP001175000">
    <property type="component" value="Unassembled WGS sequence"/>
</dbReference>
<name>A0AA39WDA5_9PEZI</name>
<evidence type="ECO:0000313" key="1">
    <source>
        <dbReference type="EMBL" id="KAK0613285.1"/>
    </source>
</evidence>
<organism evidence="1 2">
    <name type="scientific">Immersiella caudata</name>
    <dbReference type="NCBI Taxonomy" id="314043"/>
    <lineage>
        <taxon>Eukaryota</taxon>
        <taxon>Fungi</taxon>
        <taxon>Dikarya</taxon>
        <taxon>Ascomycota</taxon>
        <taxon>Pezizomycotina</taxon>
        <taxon>Sordariomycetes</taxon>
        <taxon>Sordariomycetidae</taxon>
        <taxon>Sordariales</taxon>
        <taxon>Lasiosphaeriaceae</taxon>
        <taxon>Immersiella</taxon>
    </lineage>
</organism>
<evidence type="ECO:0000313" key="2">
    <source>
        <dbReference type="Proteomes" id="UP001175000"/>
    </source>
</evidence>
<comment type="caution">
    <text evidence="1">The sequence shown here is derived from an EMBL/GenBank/DDBJ whole genome shotgun (WGS) entry which is preliminary data.</text>
</comment>
<reference evidence="1" key="1">
    <citation type="submission" date="2023-06" db="EMBL/GenBank/DDBJ databases">
        <title>Genome-scale phylogeny and comparative genomics of the fungal order Sordariales.</title>
        <authorList>
            <consortium name="Lawrence Berkeley National Laboratory"/>
            <person name="Hensen N."/>
            <person name="Bonometti L."/>
            <person name="Westerberg I."/>
            <person name="Brannstrom I.O."/>
            <person name="Guillou S."/>
            <person name="Cros-Aarteil S."/>
            <person name="Calhoun S."/>
            <person name="Haridas S."/>
            <person name="Kuo A."/>
            <person name="Mondo S."/>
            <person name="Pangilinan J."/>
            <person name="Riley R."/>
            <person name="Labutti K."/>
            <person name="Andreopoulos B."/>
            <person name="Lipzen A."/>
            <person name="Chen C."/>
            <person name="Yanf M."/>
            <person name="Daum C."/>
            <person name="Ng V."/>
            <person name="Clum A."/>
            <person name="Steindorff A."/>
            <person name="Ohm R."/>
            <person name="Martin F."/>
            <person name="Silar P."/>
            <person name="Natvig D."/>
            <person name="Lalanne C."/>
            <person name="Gautier V."/>
            <person name="Ament-Velasquez S.L."/>
            <person name="Kruys A."/>
            <person name="Hutchinson M.I."/>
            <person name="Powell A.J."/>
            <person name="Barry K."/>
            <person name="Miller A.N."/>
            <person name="Grigoriev I.V."/>
            <person name="Debuchy R."/>
            <person name="Gladieux P."/>
            <person name="Thoren M.H."/>
            <person name="Johannesson H."/>
        </authorList>
    </citation>
    <scope>NUCLEOTIDE SEQUENCE</scope>
    <source>
        <strain evidence="1">CBS 606.72</strain>
    </source>
</reference>
<accession>A0AA39WDA5</accession>
<dbReference type="EMBL" id="JAULSU010000006">
    <property type="protein sequence ID" value="KAK0613285.1"/>
    <property type="molecule type" value="Genomic_DNA"/>
</dbReference>
<keyword evidence="2" id="KW-1185">Reference proteome</keyword>
<sequence length="181" mass="20863">MSYNHSFAQQPSTFFPQQQELQFLDWYLCANPTCATDIVWREHELCQQCVNHRWALKEAAKLVPGPCQQPHCPHINSWHGGNSEGICDNCWMDIFDKAAWSAEARQRQSWGEGNAMEDVQMTFKSEQQLDFQGLVIDTTAYEARYHAEQKRIAEWVLKSASVSSPAIKKEEVEGHQKTWGM</sequence>
<protein>
    <submittedName>
        <fullName evidence="1">Uncharacterized protein</fullName>
    </submittedName>
</protein>